<feature type="domain" description="SH3b" evidence="3">
    <location>
        <begin position="185"/>
        <end position="245"/>
    </location>
</feature>
<evidence type="ECO:0000313" key="5">
    <source>
        <dbReference type="Proteomes" id="UP000610760"/>
    </source>
</evidence>
<dbReference type="Gene3D" id="2.30.30.40">
    <property type="entry name" value="SH3 Domains"/>
    <property type="match status" value="1"/>
</dbReference>
<keyword evidence="1" id="KW-0378">Hydrolase</keyword>
<dbReference type="EMBL" id="JACRSV010000001">
    <property type="protein sequence ID" value="MBC8559118.1"/>
    <property type="molecule type" value="Genomic_DNA"/>
</dbReference>
<keyword evidence="2" id="KW-0961">Cell wall biogenesis/degradation</keyword>
<dbReference type="InterPro" id="IPR002508">
    <property type="entry name" value="MurNAc-LAA_cat"/>
</dbReference>
<dbReference type="CDD" id="cd02696">
    <property type="entry name" value="MurNAc-LAA"/>
    <property type="match status" value="1"/>
</dbReference>
<dbReference type="InterPro" id="IPR003646">
    <property type="entry name" value="SH3-like_bac-type"/>
</dbReference>
<name>A0A926E3L3_9FIRM</name>
<evidence type="ECO:0000256" key="1">
    <source>
        <dbReference type="ARBA" id="ARBA00022801"/>
    </source>
</evidence>
<dbReference type="PANTHER" id="PTHR30404">
    <property type="entry name" value="N-ACETYLMURAMOYL-L-ALANINE AMIDASE"/>
    <property type="match status" value="1"/>
</dbReference>
<dbReference type="AlphaFoldDB" id="A0A926E3L3"/>
<evidence type="ECO:0000313" key="4">
    <source>
        <dbReference type="EMBL" id="MBC8559118.1"/>
    </source>
</evidence>
<dbReference type="SUPFAM" id="SSF53187">
    <property type="entry name" value="Zn-dependent exopeptidases"/>
    <property type="match status" value="1"/>
</dbReference>
<protein>
    <submittedName>
        <fullName evidence="4">N-acetylmuramoyl-L-alanine amidase</fullName>
    </submittedName>
</protein>
<sequence length="245" mass="27060">MPRIYLSPSTQENNLYVNGGTEEYWMNELADAMIPYLLSSGIQFTRNTPDMTAASSIRASNAGNYDLHLALHSNAAPEGRYGTIRGTDVYYYPTSTNGKRLADIIANNLKRVYPLPDRVRAVPTTRLGEVRQPRVPSVLVEFAYHDNPDDANWIKNNLDEIAANVVLSLTEYFGIPFIWPEQIRQGTVRTSGTGLNIRSKPSTSAPIKGSIPNGATVTVYSRTGDWYVVGYNGIVGYASADYITV</sequence>
<dbReference type="RefSeq" id="WP_249294007.1">
    <property type="nucleotide sequence ID" value="NZ_JACRSV010000001.1"/>
</dbReference>
<reference evidence="4" key="1">
    <citation type="submission" date="2020-08" db="EMBL/GenBank/DDBJ databases">
        <title>Genome public.</title>
        <authorList>
            <person name="Liu C."/>
            <person name="Sun Q."/>
        </authorList>
    </citation>
    <scope>NUCLEOTIDE SEQUENCE</scope>
    <source>
        <strain evidence="4">NSJ-33</strain>
    </source>
</reference>
<organism evidence="4 5">
    <name type="scientific">Fumia xinanensis</name>
    <dbReference type="NCBI Taxonomy" id="2763659"/>
    <lineage>
        <taxon>Bacteria</taxon>
        <taxon>Bacillati</taxon>
        <taxon>Bacillota</taxon>
        <taxon>Clostridia</taxon>
        <taxon>Eubacteriales</taxon>
        <taxon>Oscillospiraceae</taxon>
        <taxon>Fumia</taxon>
    </lineage>
</organism>
<evidence type="ECO:0000259" key="3">
    <source>
        <dbReference type="PROSITE" id="PS51781"/>
    </source>
</evidence>
<dbReference type="Gene3D" id="3.40.630.40">
    <property type="entry name" value="Zn-dependent exopeptidases"/>
    <property type="match status" value="1"/>
</dbReference>
<keyword evidence="5" id="KW-1185">Reference proteome</keyword>
<dbReference type="Pfam" id="PF01520">
    <property type="entry name" value="Amidase_3"/>
    <property type="match status" value="1"/>
</dbReference>
<proteinExistence type="predicted"/>
<dbReference type="Proteomes" id="UP000610760">
    <property type="component" value="Unassembled WGS sequence"/>
</dbReference>
<accession>A0A926E3L3</accession>
<dbReference type="PROSITE" id="PS51781">
    <property type="entry name" value="SH3B"/>
    <property type="match status" value="1"/>
</dbReference>
<comment type="caution">
    <text evidence="4">The sequence shown here is derived from an EMBL/GenBank/DDBJ whole genome shotgun (WGS) entry which is preliminary data.</text>
</comment>
<dbReference type="GO" id="GO:0009253">
    <property type="term" value="P:peptidoglycan catabolic process"/>
    <property type="evidence" value="ECO:0007669"/>
    <property type="project" value="InterPro"/>
</dbReference>
<dbReference type="GO" id="GO:0008745">
    <property type="term" value="F:N-acetylmuramoyl-L-alanine amidase activity"/>
    <property type="evidence" value="ECO:0007669"/>
    <property type="project" value="InterPro"/>
</dbReference>
<dbReference type="SMART" id="SM00287">
    <property type="entry name" value="SH3b"/>
    <property type="match status" value="1"/>
</dbReference>
<dbReference type="InterPro" id="IPR050695">
    <property type="entry name" value="N-acetylmuramoyl_amidase_3"/>
</dbReference>
<evidence type="ECO:0000256" key="2">
    <source>
        <dbReference type="ARBA" id="ARBA00023316"/>
    </source>
</evidence>
<dbReference type="Pfam" id="PF08239">
    <property type="entry name" value="SH3_3"/>
    <property type="match status" value="1"/>
</dbReference>
<dbReference type="GO" id="GO:0071555">
    <property type="term" value="P:cell wall organization"/>
    <property type="evidence" value="ECO:0007669"/>
    <property type="project" value="UniProtKB-KW"/>
</dbReference>
<dbReference type="PANTHER" id="PTHR30404:SF8">
    <property type="entry name" value="AUTOLYSIN PH-RELATED"/>
    <property type="match status" value="1"/>
</dbReference>
<dbReference type="SMART" id="SM00646">
    <property type="entry name" value="Ami_3"/>
    <property type="match status" value="1"/>
</dbReference>
<dbReference type="GO" id="GO:0030288">
    <property type="term" value="C:outer membrane-bounded periplasmic space"/>
    <property type="evidence" value="ECO:0007669"/>
    <property type="project" value="TreeGrafter"/>
</dbReference>
<gene>
    <name evidence="4" type="ORF">H8710_03435</name>
</gene>